<dbReference type="PROSITE" id="PS50931">
    <property type="entry name" value="HTH_LYSR"/>
    <property type="match status" value="1"/>
</dbReference>
<dbReference type="Pfam" id="PF00126">
    <property type="entry name" value="HTH_1"/>
    <property type="match status" value="1"/>
</dbReference>
<sequence>MNIRQLKHFLAVIDLGSLAAAAEVVHLSQPALSRSLRALENVLRVPLFDRQDRRLRPTPYALAYVERARRMVFDENEGARSLALMRDGELGSLAFGMGSSIAKFLLAPLMLEMLDRAPGLRMSAMVQSTDMLHAALLKEQLDFFIGDVRIAQHDPDMVIEALYPCTFGWFARAEHPLAAKRNVTMTHLSAYPLISGGYADESVERRIADLYGLGIPISQHFSLSTSDLSTMHALLASSDAVTPSTAIAVLDPLKAGVVVPLDVAPPLDLDLTLGIIHRAGRTLAPASSRAFEFIRASFANAAAELSRLHGRRAGLGAAPSLKKRAIKTRR</sequence>
<dbReference type="CDD" id="cd05466">
    <property type="entry name" value="PBP2_LTTR_substrate"/>
    <property type="match status" value="1"/>
</dbReference>
<gene>
    <name evidence="6" type="ORF">WKW80_25345</name>
</gene>
<proteinExistence type="inferred from homology"/>
<dbReference type="InterPro" id="IPR050950">
    <property type="entry name" value="HTH-type_LysR_regulators"/>
</dbReference>
<comment type="caution">
    <text evidence="6">The sequence shown here is derived from an EMBL/GenBank/DDBJ whole genome shotgun (WGS) entry which is preliminary data.</text>
</comment>
<keyword evidence="7" id="KW-1185">Reference proteome</keyword>
<evidence type="ECO:0000313" key="6">
    <source>
        <dbReference type="EMBL" id="MEJ8825311.1"/>
    </source>
</evidence>
<dbReference type="InterPro" id="IPR005119">
    <property type="entry name" value="LysR_subst-bd"/>
</dbReference>
<evidence type="ECO:0000256" key="2">
    <source>
        <dbReference type="ARBA" id="ARBA00023015"/>
    </source>
</evidence>
<evidence type="ECO:0000256" key="1">
    <source>
        <dbReference type="ARBA" id="ARBA00009437"/>
    </source>
</evidence>
<comment type="similarity">
    <text evidence="1">Belongs to the LysR transcriptional regulatory family.</text>
</comment>
<dbReference type="EMBL" id="JBBKZV010000021">
    <property type="protein sequence ID" value="MEJ8825311.1"/>
    <property type="molecule type" value="Genomic_DNA"/>
</dbReference>
<dbReference type="SUPFAM" id="SSF46785">
    <property type="entry name" value="Winged helix' DNA-binding domain"/>
    <property type="match status" value="1"/>
</dbReference>
<name>A0ABU8W5H8_9BURK</name>
<dbReference type="RefSeq" id="WP_340366343.1">
    <property type="nucleotide sequence ID" value="NZ_JBBKZV010000021.1"/>
</dbReference>
<protein>
    <submittedName>
        <fullName evidence="6">LysR family transcriptional regulator</fullName>
    </submittedName>
</protein>
<reference evidence="6 7" key="1">
    <citation type="submission" date="2024-03" db="EMBL/GenBank/DDBJ databases">
        <title>Novel species of the genus Variovorax.</title>
        <authorList>
            <person name="Liu Q."/>
            <person name="Xin Y.-H."/>
        </authorList>
    </citation>
    <scope>NUCLEOTIDE SEQUENCE [LARGE SCALE GENOMIC DNA]</scope>
    <source>
        <strain evidence="6 7">KACC 18501</strain>
    </source>
</reference>
<feature type="domain" description="HTH lysR-type" evidence="5">
    <location>
        <begin position="1"/>
        <end position="58"/>
    </location>
</feature>
<evidence type="ECO:0000256" key="4">
    <source>
        <dbReference type="ARBA" id="ARBA00023163"/>
    </source>
</evidence>
<dbReference type="InterPro" id="IPR036390">
    <property type="entry name" value="WH_DNA-bd_sf"/>
</dbReference>
<accession>A0ABU8W5H8</accession>
<dbReference type="PRINTS" id="PR00039">
    <property type="entry name" value="HTHLYSR"/>
</dbReference>
<keyword evidence="3" id="KW-0238">DNA-binding</keyword>
<dbReference type="Gene3D" id="1.10.10.10">
    <property type="entry name" value="Winged helix-like DNA-binding domain superfamily/Winged helix DNA-binding domain"/>
    <property type="match status" value="1"/>
</dbReference>
<evidence type="ECO:0000313" key="7">
    <source>
        <dbReference type="Proteomes" id="UP001363010"/>
    </source>
</evidence>
<keyword evidence="4" id="KW-0804">Transcription</keyword>
<dbReference type="PANTHER" id="PTHR30419:SF8">
    <property type="entry name" value="NITROGEN ASSIMILATION TRANSCRIPTIONAL ACTIVATOR-RELATED"/>
    <property type="match status" value="1"/>
</dbReference>
<keyword evidence="2" id="KW-0805">Transcription regulation</keyword>
<dbReference type="InterPro" id="IPR036388">
    <property type="entry name" value="WH-like_DNA-bd_sf"/>
</dbReference>
<dbReference type="Proteomes" id="UP001363010">
    <property type="component" value="Unassembled WGS sequence"/>
</dbReference>
<evidence type="ECO:0000256" key="3">
    <source>
        <dbReference type="ARBA" id="ARBA00023125"/>
    </source>
</evidence>
<dbReference type="SUPFAM" id="SSF53850">
    <property type="entry name" value="Periplasmic binding protein-like II"/>
    <property type="match status" value="1"/>
</dbReference>
<dbReference type="InterPro" id="IPR000847">
    <property type="entry name" value="LysR_HTH_N"/>
</dbReference>
<evidence type="ECO:0000259" key="5">
    <source>
        <dbReference type="PROSITE" id="PS50931"/>
    </source>
</evidence>
<organism evidence="6 7">
    <name type="scientific">Variovorax humicola</name>
    <dbReference type="NCBI Taxonomy" id="1769758"/>
    <lineage>
        <taxon>Bacteria</taxon>
        <taxon>Pseudomonadati</taxon>
        <taxon>Pseudomonadota</taxon>
        <taxon>Betaproteobacteria</taxon>
        <taxon>Burkholderiales</taxon>
        <taxon>Comamonadaceae</taxon>
        <taxon>Variovorax</taxon>
    </lineage>
</organism>
<dbReference type="Pfam" id="PF03466">
    <property type="entry name" value="LysR_substrate"/>
    <property type="match status" value="1"/>
</dbReference>
<dbReference type="PANTHER" id="PTHR30419">
    <property type="entry name" value="HTH-TYPE TRANSCRIPTIONAL REGULATOR YBHD"/>
    <property type="match status" value="1"/>
</dbReference>
<dbReference type="Gene3D" id="3.40.190.10">
    <property type="entry name" value="Periplasmic binding protein-like II"/>
    <property type="match status" value="2"/>
</dbReference>